<dbReference type="Pfam" id="PF13857">
    <property type="entry name" value="Ank_5"/>
    <property type="match status" value="1"/>
</dbReference>
<dbReference type="OrthoDB" id="439236at2759"/>
<evidence type="ECO:0000313" key="2">
    <source>
        <dbReference type="Proteomes" id="UP000504629"/>
    </source>
</evidence>
<keyword evidence="1" id="KW-0040">ANK repeat</keyword>
<dbReference type="AlphaFoldDB" id="A0A6J2JXC4"/>
<accession>A0A6J2JXC4</accession>
<evidence type="ECO:0000313" key="3">
    <source>
        <dbReference type="RefSeq" id="XP_028032824.1"/>
    </source>
</evidence>
<dbReference type="KEGG" id="bman:114245021"/>
<feature type="repeat" description="ANK" evidence="1">
    <location>
        <begin position="146"/>
        <end position="178"/>
    </location>
</feature>
<feature type="repeat" description="ANK" evidence="1">
    <location>
        <begin position="179"/>
        <end position="211"/>
    </location>
</feature>
<dbReference type="PROSITE" id="PS50088">
    <property type="entry name" value="ANK_REPEAT"/>
    <property type="match status" value="3"/>
</dbReference>
<proteinExistence type="predicted"/>
<dbReference type="Gene3D" id="1.25.40.20">
    <property type="entry name" value="Ankyrin repeat-containing domain"/>
    <property type="match status" value="1"/>
</dbReference>
<dbReference type="PROSITE" id="PS50297">
    <property type="entry name" value="ANK_REP_REGION"/>
    <property type="match status" value="3"/>
</dbReference>
<dbReference type="PANTHER" id="PTHR24157:SF3">
    <property type="entry name" value="ANKYRIN REPEAT, SAM AND BASIC LEUCINE ZIPPER DOMAIN-CONTAINING PROTEIN 1"/>
    <property type="match status" value="1"/>
</dbReference>
<dbReference type="Pfam" id="PF12796">
    <property type="entry name" value="Ank_2"/>
    <property type="match status" value="1"/>
</dbReference>
<dbReference type="InterPro" id="IPR036770">
    <property type="entry name" value="Ankyrin_rpt-contain_sf"/>
</dbReference>
<dbReference type="RefSeq" id="XP_028032824.1">
    <property type="nucleotide sequence ID" value="XM_028177023.1"/>
</dbReference>
<sequence length="480" mass="55015">MAQFRPAGFSDEDSDSDDYGFYEKPVRNYDYSSQISSKKKVEVALQEAIINGNMKDVEDLINNELKNNVNIKLDSGWTPLMHACFHAQDKIVQYLLEKDADPNLHSDSVTPIMAACSNSSADNDTIYSIVCNLIDRNCILNIGDRYGQTPLMRAISSGRVAVAQKLLDMQVNIEMRDQHGWTAVFWAVHHNQPEILEMLIEKGARLTEVDKSNRTLLEIANCHDHQVIIEILKKSLNLDDDHKTDENSYLNHQLTSWQDYYPGIEKNERPNYKNEIPNLLYGMSCERLTPLIVTSGIDLRTFLLLDAEEMVKLGIEMPYERHRLKYGLRNFHLRGWKLNAVAGLYARKMDNYCVLDCLTSLGSHLHQIYILEATLQYILREYAKVENQIKHQPPDSPLLKKLKTSTKKMLTNINSIRREIKSMKITLQKIDSNNPRPADLLPKKSTQEIAIQYITQAVSLCSLAFILYQGRTLLGNLLKK</sequence>
<dbReference type="InterPro" id="IPR002110">
    <property type="entry name" value="Ankyrin_rpt"/>
</dbReference>
<dbReference type="PANTHER" id="PTHR24157">
    <property type="entry name" value="ANKYRIN REPEAT, SAM AND BASIC LEUCINE ZIPPER DOMAIN-CONTAINING PROTEIN 1"/>
    <property type="match status" value="1"/>
</dbReference>
<reference evidence="3" key="1">
    <citation type="submission" date="2025-08" db="UniProtKB">
        <authorList>
            <consortium name="RefSeq"/>
        </authorList>
    </citation>
    <scope>IDENTIFICATION</scope>
    <source>
        <tissue evidence="3">Silk gland</tissue>
    </source>
</reference>
<evidence type="ECO:0000256" key="1">
    <source>
        <dbReference type="PROSITE-ProRule" id="PRU00023"/>
    </source>
</evidence>
<dbReference type="GO" id="GO:0071546">
    <property type="term" value="C:pi-body"/>
    <property type="evidence" value="ECO:0007669"/>
    <property type="project" value="TreeGrafter"/>
</dbReference>
<dbReference type="GeneID" id="114245021"/>
<dbReference type="SMART" id="SM00248">
    <property type="entry name" value="ANK"/>
    <property type="match status" value="5"/>
</dbReference>
<keyword evidence="2" id="KW-1185">Reference proteome</keyword>
<organism evidence="2 3">
    <name type="scientific">Bombyx mandarina</name>
    <name type="common">Wild silk moth</name>
    <name type="synonym">Wild silkworm</name>
    <dbReference type="NCBI Taxonomy" id="7092"/>
    <lineage>
        <taxon>Eukaryota</taxon>
        <taxon>Metazoa</taxon>
        <taxon>Ecdysozoa</taxon>
        <taxon>Arthropoda</taxon>
        <taxon>Hexapoda</taxon>
        <taxon>Insecta</taxon>
        <taxon>Pterygota</taxon>
        <taxon>Neoptera</taxon>
        <taxon>Endopterygota</taxon>
        <taxon>Lepidoptera</taxon>
        <taxon>Glossata</taxon>
        <taxon>Ditrysia</taxon>
        <taxon>Bombycoidea</taxon>
        <taxon>Bombycidae</taxon>
        <taxon>Bombycinae</taxon>
        <taxon>Bombyx</taxon>
    </lineage>
</organism>
<dbReference type="Gene3D" id="1.10.150.50">
    <property type="entry name" value="Transcription Factor, Ets-1"/>
    <property type="match status" value="1"/>
</dbReference>
<dbReference type="Proteomes" id="UP000504629">
    <property type="component" value="Unplaced"/>
</dbReference>
<dbReference type="InterPro" id="IPR013761">
    <property type="entry name" value="SAM/pointed_sf"/>
</dbReference>
<protein>
    <submittedName>
        <fullName evidence="3">Ankyrin repeat, SAM and basic leucine zipper domain-containing protein 1</fullName>
    </submittedName>
</protein>
<dbReference type="SUPFAM" id="SSF48403">
    <property type="entry name" value="Ankyrin repeat"/>
    <property type="match status" value="1"/>
</dbReference>
<dbReference type="SUPFAM" id="SSF47769">
    <property type="entry name" value="SAM/Pointed domain"/>
    <property type="match status" value="1"/>
</dbReference>
<gene>
    <name evidence="3" type="primary">LOC114245021</name>
</gene>
<name>A0A6J2JXC4_BOMMA</name>
<feature type="repeat" description="ANK" evidence="1">
    <location>
        <begin position="75"/>
        <end position="107"/>
    </location>
</feature>
<dbReference type="CTD" id="35795"/>